<keyword evidence="2" id="KW-1185">Reference proteome</keyword>
<reference evidence="1 2" key="1">
    <citation type="journal article" date="2019" name="Int. J. Syst. Evol. Microbiol.">
        <title>The Global Catalogue of Microorganisms (GCM) 10K type strain sequencing project: providing services to taxonomists for standard genome sequencing and annotation.</title>
        <authorList>
            <consortium name="The Broad Institute Genomics Platform"/>
            <consortium name="The Broad Institute Genome Sequencing Center for Infectious Disease"/>
            <person name="Wu L."/>
            <person name="Ma J."/>
        </authorList>
    </citation>
    <scope>NUCLEOTIDE SEQUENCE [LARGE SCALE GENOMIC DNA]</scope>
    <source>
        <strain evidence="1 2">JCM 16013</strain>
    </source>
</reference>
<comment type="caution">
    <text evidence="1">The sequence shown here is derived from an EMBL/GenBank/DDBJ whole genome shotgun (WGS) entry which is preliminary data.</text>
</comment>
<proteinExistence type="predicted"/>
<name>A0ABN2THK4_9ACTN</name>
<organism evidence="1 2">
    <name type="scientific">Catenulispora subtropica</name>
    <dbReference type="NCBI Taxonomy" id="450798"/>
    <lineage>
        <taxon>Bacteria</taxon>
        <taxon>Bacillati</taxon>
        <taxon>Actinomycetota</taxon>
        <taxon>Actinomycetes</taxon>
        <taxon>Catenulisporales</taxon>
        <taxon>Catenulisporaceae</taxon>
        <taxon>Catenulispora</taxon>
    </lineage>
</organism>
<dbReference type="Proteomes" id="UP001499854">
    <property type="component" value="Unassembled WGS sequence"/>
</dbReference>
<evidence type="ECO:0000313" key="2">
    <source>
        <dbReference type="Proteomes" id="UP001499854"/>
    </source>
</evidence>
<gene>
    <name evidence="1" type="ORF">GCM10009838_88940</name>
</gene>
<dbReference type="EMBL" id="BAAAQM010000117">
    <property type="protein sequence ID" value="GAA2009098.1"/>
    <property type="molecule type" value="Genomic_DNA"/>
</dbReference>
<sequence length="49" mass="5140">MLQCGSVRFSARFATIGAVRTEAKDPAGSGHQDRCRSGMVALTCVAAVR</sequence>
<protein>
    <submittedName>
        <fullName evidence="1">Uncharacterized protein</fullName>
    </submittedName>
</protein>
<accession>A0ABN2THK4</accession>
<evidence type="ECO:0000313" key="1">
    <source>
        <dbReference type="EMBL" id="GAA2009098.1"/>
    </source>
</evidence>